<keyword evidence="4" id="KW-0597">Phosphoprotein</keyword>
<dbReference type="Pfam" id="PF02518">
    <property type="entry name" value="HATPase_c"/>
    <property type="match status" value="1"/>
</dbReference>
<dbReference type="InterPro" id="IPR005467">
    <property type="entry name" value="His_kinase_dom"/>
</dbReference>
<keyword evidence="5" id="KW-0808">Transferase</keyword>
<protein>
    <recommendedName>
        <fullName evidence="3">histidine kinase</fullName>
        <ecNumber evidence="3">2.7.13.3</ecNumber>
    </recommendedName>
</protein>
<feature type="domain" description="HAMP" evidence="12">
    <location>
        <begin position="185"/>
        <end position="236"/>
    </location>
</feature>
<evidence type="ECO:0000256" key="5">
    <source>
        <dbReference type="ARBA" id="ARBA00022679"/>
    </source>
</evidence>
<evidence type="ECO:0000256" key="6">
    <source>
        <dbReference type="ARBA" id="ARBA00022692"/>
    </source>
</evidence>
<dbReference type="CDD" id="cd00075">
    <property type="entry name" value="HATPase"/>
    <property type="match status" value="1"/>
</dbReference>
<keyword evidence="9" id="KW-0902">Two-component regulatory system</keyword>
<evidence type="ECO:0000256" key="2">
    <source>
        <dbReference type="ARBA" id="ARBA00004370"/>
    </source>
</evidence>
<sequence>MIAPASIRGRLLAWLFLSSAVIGGLALLDTRAEALRTSQAISDRILAGSALAIAERVTVSTDGGLDVDIPYAALEMLASTAQDQVFYRVDSPAGILTGYEDLPRVPGAAPGTTVFAGFVTRGVEVRAATLTRVLSTGEGDLAFSVTVAESTRARAALARALLTRSALRMTLLATAAAVVSWIAVTLALRPLNRLGQGLAARAPADLTPIRADVPREVEGLIEAINGFMARLDATVSALKTFSGSANHQIRTPLTTARMQLAMASRGGDPAMISAALDKADAALIRAERVLAQLLLLAQVEAAGAQPARSRLDLTDIARQLVTERIPEAACDLGFEGDLPAYGMAEATLVQELLHNLIDNALTHAGPDPTVTVRVTPGPTGAEVTVEDTGPPLSETQMATIRRALEGPQVARTARASAHGLGLLIVRDIAEAFDARIMVDTGPEGRGLRVVVRFPPTT</sequence>
<evidence type="ECO:0000256" key="8">
    <source>
        <dbReference type="ARBA" id="ARBA00022989"/>
    </source>
</evidence>
<dbReference type="InterPro" id="IPR003661">
    <property type="entry name" value="HisK_dim/P_dom"/>
</dbReference>
<proteinExistence type="predicted"/>
<dbReference type="PROSITE" id="PS50885">
    <property type="entry name" value="HAMP"/>
    <property type="match status" value="1"/>
</dbReference>
<reference evidence="13 14" key="1">
    <citation type="journal article" date="2014" name="Int. J. Syst. Evol. Microbiol.">
        <title>Complete genome sequence of Corynebacterium casei LMG S-19264T (=DSM 44701T), isolated from a smear-ripened cheese.</title>
        <authorList>
            <consortium name="US DOE Joint Genome Institute (JGI-PGF)"/>
            <person name="Walter F."/>
            <person name="Albersmeier A."/>
            <person name="Kalinowski J."/>
            <person name="Ruckert C."/>
        </authorList>
    </citation>
    <scope>NUCLEOTIDE SEQUENCE [LARGE SCALE GENOMIC DNA]</scope>
    <source>
        <strain evidence="13 14">CGMCC 1.7029</strain>
    </source>
</reference>
<evidence type="ECO:0000313" key="14">
    <source>
        <dbReference type="Proteomes" id="UP000598196"/>
    </source>
</evidence>
<accession>A0A918DCH3</accession>
<dbReference type="PROSITE" id="PS50109">
    <property type="entry name" value="HIS_KIN"/>
    <property type="match status" value="1"/>
</dbReference>
<evidence type="ECO:0000256" key="3">
    <source>
        <dbReference type="ARBA" id="ARBA00012438"/>
    </source>
</evidence>
<dbReference type="InterPro" id="IPR036890">
    <property type="entry name" value="HATPase_C_sf"/>
</dbReference>
<dbReference type="SMART" id="SM00387">
    <property type="entry name" value="HATPase_c"/>
    <property type="match status" value="1"/>
</dbReference>
<comment type="caution">
    <text evidence="13">The sequence shown here is derived from an EMBL/GenBank/DDBJ whole genome shotgun (WGS) entry which is preliminary data.</text>
</comment>
<dbReference type="OrthoDB" id="9809766at2"/>
<feature type="transmembrane region" description="Helical" evidence="10">
    <location>
        <begin position="169"/>
        <end position="188"/>
    </location>
</feature>
<dbReference type="Proteomes" id="UP000598196">
    <property type="component" value="Unassembled WGS sequence"/>
</dbReference>
<dbReference type="PANTHER" id="PTHR45436">
    <property type="entry name" value="SENSOR HISTIDINE KINASE YKOH"/>
    <property type="match status" value="1"/>
</dbReference>
<dbReference type="SUPFAM" id="SSF47384">
    <property type="entry name" value="Homodimeric domain of signal transducing histidine kinase"/>
    <property type="match status" value="1"/>
</dbReference>
<dbReference type="RefSeq" id="WP_146285248.1">
    <property type="nucleotide sequence ID" value="NZ_BMLP01000001.1"/>
</dbReference>
<dbReference type="EC" id="2.7.13.3" evidence="3"/>
<dbReference type="SUPFAM" id="SSF55874">
    <property type="entry name" value="ATPase domain of HSP90 chaperone/DNA topoisomerase II/histidine kinase"/>
    <property type="match status" value="1"/>
</dbReference>
<dbReference type="GO" id="GO:0000155">
    <property type="term" value="F:phosphorelay sensor kinase activity"/>
    <property type="evidence" value="ECO:0007669"/>
    <property type="project" value="InterPro"/>
</dbReference>
<gene>
    <name evidence="13" type="ORF">GCM10010991_10080</name>
</gene>
<evidence type="ECO:0000256" key="10">
    <source>
        <dbReference type="SAM" id="Phobius"/>
    </source>
</evidence>
<evidence type="ECO:0000259" key="11">
    <source>
        <dbReference type="PROSITE" id="PS50109"/>
    </source>
</evidence>
<evidence type="ECO:0000259" key="12">
    <source>
        <dbReference type="PROSITE" id="PS50885"/>
    </source>
</evidence>
<dbReference type="Pfam" id="PF00512">
    <property type="entry name" value="HisKA"/>
    <property type="match status" value="1"/>
</dbReference>
<dbReference type="InterPro" id="IPR036097">
    <property type="entry name" value="HisK_dim/P_sf"/>
</dbReference>
<evidence type="ECO:0000256" key="9">
    <source>
        <dbReference type="ARBA" id="ARBA00023012"/>
    </source>
</evidence>
<dbReference type="InterPro" id="IPR003660">
    <property type="entry name" value="HAMP_dom"/>
</dbReference>
<comment type="catalytic activity">
    <reaction evidence="1">
        <text>ATP + protein L-histidine = ADP + protein N-phospho-L-histidine.</text>
        <dbReference type="EC" id="2.7.13.3"/>
    </reaction>
</comment>
<dbReference type="InterPro" id="IPR003594">
    <property type="entry name" value="HATPase_dom"/>
</dbReference>
<keyword evidence="6 10" id="KW-0812">Transmembrane</keyword>
<dbReference type="Gene3D" id="3.30.565.10">
    <property type="entry name" value="Histidine kinase-like ATPase, C-terminal domain"/>
    <property type="match status" value="1"/>
</dbReference>
<evidence type="ECO:0000256" key="4">
    <source>
        <dbReference type="ARBA" id="ARBA00022553"/>
    </source>
</evidence>
<keyword evidence="14" id="KW-1185">Reference proteome</keyword>
<dbReference type="SMART" id="SM00388">
    <property type="entry name" value="HisKA"/>
    <property type="match status" value="1"/>
</dbReference>
<dbReference type="Pfam" id="PF08521">
    <property type="entry name" value="2CSK_N"/>
    <property type="match status" value="1"/>
</dbReference>
<dbReference type="InterPro" id="IPR013727">
    <property type="entry name" value="2CSK_N"/>
</dbReference>
<feature type="domain" description="Histidine kinase" evidence="11">
    <location>
        <begin position="244"/>
        <end position="457"/>
    </location>
</feature>
<dbReference type="PANTHER" id="PTHR45436:SF1">
    <property type="entry name" value="SENSOR PROTEIN QSEC"/>
    <property type="match status" value="1"/>
</dbReference>
<comment type="subcellular location">
    <subcellularLocation>
        <location evidence="2">Membrane</location>
    </subcellularLocation>
</comment>
<evidence type="ECO:0000256" key="7">
    <source>
        <dbReference type="ARBA" id="ARBA00022777"/>
    </source>
</evidence>
<dbReference type="EMBL" id="BMLP01000001">
    <property type="protein sequence ID" value="GGO27844.1"/>
    <property type="molecule type" value="Genomic_DNA"/>
</dbReference>
<keyword evidence="8 10" id="KW-1133">Transmembrane helix</keyword>
<dbReference type="GO" id="GO:0005886">
    <property type="term" value="C:plasma membrane"/>
    <property type="evidence" value="ECO:0007669"/>
    <property type="project" value="TreeGrafter"/>
</dbReference>
<dbReference type="InterPro" id="IPR050428">
    <property type="entry name" value="TCS_sensor_his_kinase"/>
</dbReference>
<evidence type="ECO:0000256" key="1">
    <source>
        <dbReference type="ARBA" id="ARBA00000085"/>
    </source>
</evidence>
<keyword evidence="7 13" id="KW-0418">Kinase</keyword>
<keyword evidence="10" id="KW-0472">Membrane</keyword>
<dbReference type="AlphaFoldDB" id="A0A918DCH3"/>
<evidence type="ECO:0000313" key="13">
    <source>
        <dbReference type="EMBL" id="GGO27844.1"/>
    </source>
</evidence>
<dbReference type="Gene3D" id="1.10.287.130">
    <property type="match status" value="1"/>
</dbReference>
<organism evidence="13 14">
    <name type="scientific">Gemmobacter aquaticus</name>
    <dbReference type="NCBI Taxonomy" id="490185"/>
    <lineage>
        <taxon>Bacteria</taxon>
        <taxon>Pseudomonadati</taxon>
        <taxon>Pseudomonadota</taxon>
        <taxon>Alphaproteobacteria</taxon>
        <taxon>Rhodobacterales</taxon>
        <taxon>Paracoccaceae</taxon>
        <taxon>Gemmobacter</taxon>
    </lineage>
</organism>
<name>A0A918DCH3_9RHOB</name>